<name>A0A1M6XVS2_9BRAD</name>
<dbReference type="SUPFAM" id="SSF56281">
    <property type="entry name" value="Metallo-hydrolase/oxidoreductase"/>
    <property type="match status" value="1"/>
</dbReference>
<keyword evidence="3" id="KW-0479">Metal-binding</keyword>
<evidence type="ECO:0000256" key="3">
    <source>
        <dbReference type="ARBA" id="ARBA00022723"/>
    </source>
</evidence>
<dbReference type="InterPro" id="IPR051013">
    <property type="entry name" value="MBL_superfamily_lactonases"/>
</dbReference>
<dbReference type="PANTHER" id="PTHR42978">
    <property type="entry name" value="QUORUM-QUENCHING LACTONASE YTNP-RELATED-RELATED"/>
    <property type="match status" value="1"/>
</dbReference>
<dbReference type="PANTHER" id="PTHR42978:SF7">
    <property type="entry name" value="METALLO-HYDROLASE RV2300C-RELATED"/>
    <property type="match status" value="1"/>
</dbReference>
<dbReference type="SMART" id="SM00849">
    <property type="entry name" value="Lactamase_B"/>
    <property type="match status" value="1"/>
</dbReference>
<accession>A0A1M6XVS2</accession>
<dbReference type="Gene3D" id="3.60.15.10">
    <property type="entry name" value="Ribonuclease Z/Hydroxyacylglutathione hydrolase-like"/>
    <property type="match status" value="1"/>
</dbReference>
<sequence length="277" mass="31063">MAEPDYELFAIRYATRDARRSDHFIGGDPHDGPMPMDYFVWVARGGGRTFVIDTGFSAEIAQKRKRTFLRSPIETLGLLGIDANAVEDVILTHLHYDHAGNFDRFPKARFHLQERELAYATGRYMQYPRLSHSFEVEDVCGIVRLNYARRVVFYNGDAELAPGITIHAASGHSAGLQFVRVKTRRGPVVLASDVSHFYENMASERPFTTAFHIGEMLEGFDKLIAMAPDESHIVPGHDPLVMKLYPAVSREFEGAVVRLDVPPSGTAPVRADYRSGH</sequence>
<dbReference type="GO" id="GO:0016787">
    <property type="term" value="F:hydrolase activity"/>
    <property type="evidence" value="ECO:0007669"/>
    <property type="project" value="UniProtKB-KW"/>
</dbReference>
<comment type="similarity">
    <text evidence="2">Belongs to the metallo-beta-lactamase superfamily.</text>
</comment>
<dbReference type="GO" id="GO:0046872">
    <property type="term" value="F:metal ion binding"/>
    <property type="evidence" value="ECO:0007669"/>
    <property type="project" value="UniProtKB-KW"/>
</dbReference>
<protein>
    <submittedName>
        <fullName evidence="7">Glyoxylase, beta-lactamase superfamily II</fullName>
    </submittedName>
</protein>
<evidence type="ECO:0000259" key="6">
    <source>
        <dbReference type="SMART" id="SM00849"/>
    </source>
</evidence>
<comment type="cofactor">
    <cofactor evidence="1">
        <name>Zn(2+)</name>
        <dbReference type="ChEBI" id="CHEBI:29105"/>
    </cofactor>
</comment>
<feature type="domain" description="Metallo-beta-lactamase" evidence="6">
    <location>
        <begin position="37"/>
        <end position="237"/>
    </location>
</feature>
<evidence type="ECO:0000256" key="2">
    <source>
        <dbReference type="ARBA" id="ARBA00007749"/>
    </source>
</evidence>
<dbReference type="CDD" id="cd07729">
    <property type="entry name" value="AHL_lactonase_MBL-fold"/>
    <property type="match status" value="1"/>
</dbReference>
<dbReference type="Proteomes" id="UP000183208">
    <property type="component" value="Unassembled WGS sequence"/>
</dbReference>
<evidence type="ECO:0000256" key="4">
    <source>
        <dbReference type="ARBA" id="ARBA00022801"/>
    </source>
</evidence>
<evidence type="ECO:0000256" key="5">
    <source>
        <dbReference type="ARBA" id="ARBA00022833"/>
    </source>
</evidence>
<evidence type="ECO:0000256" key="1">
    <source>
        <dbReference type="ARBA" id="ARBA00001947"/>
    </source>
</evidence>
<organism evidence="7 8">
    <name type="scientific">Bradyrhizobium lablabi</name>
    <dbReference type="NCBI Taxonomy" id="722472"/>
    <lineage>
        <taxon>Bacteria</taxon>
        <taxon>Pseudomonadati</taxon>
        <taxon>Pseudomonadota</taxon>
        <taxon>Alphaproteobacteria</taxon>
        <taxon>Hyphomicrobiales</taxon>
        <taxon>Nitrobacteraceae</taxon>
        <taxon>Bradyrhizobium</taxon>
    </lineage>
</organism>
<dbReference type="OrthoDB" id="9773738at2"/>
<keyword evidence="4" id="KW-0378">Hydrolase</keyword>
<keyword evidence="5" id="KW-0862">Zinc</keyword>
<evidence type="ECO:0000313" key="8">
    <source>
        <dbReference type="Proteomes" id="UP000183208"/>
    </source>
</evidence>
<dbReference type="InterPro" id="IPR001279">
    <property type="entry name" value="Metallo-B-lactamas"/>
</dbReference>
<dbReference type="AlphaFoldDB" id="A0A1M6XVS2"/>
<proteinExistence type="inferred from homology"/>
<dbReference type="InterPro" id="IPR036866">
    <property type="entry name" value="RibonucZ/Hydroxyglut_hydro"/>
</dbReference>
<dbReference type="Pfam" id="PF00753">
    <property type="entry name" value="Lactamase_B"/>
    <property type="match status" value="1"/>
</dbReference>
<gene>
    <name evidence="7" type="ORF">SAMN05444171_2908</name>
</gene>
<dbReference type="RefSeq" id="WP_074820047.1">
    <property type="nucleotide sequence ID" value="NZ_FNTI01000001.1"/>
</dbReference>
<reference evidence="7 8" key="1">
    <citation type="submission" date="2016-10" db="EMBL/GenBank/DDBJ databases">
        <authorList>
            <person name="de Groot N.N."/>
        </authorList>
    </citation>
    <scope>NUCLEOTIDE SEQUENCE [LARGE SCALE GENOMIC DNA]</scope>
    <source>
        <strain evidence="7 8">GAS522</strain>
    </source>
</reference>
<dbReference type="EMBL" id="FNTI01000001">
    <property type="protein sequence ID" value="SED03063.1"/>
    <property type="molecule type" value="Genomic_DNA"/>
</dbReference>
<evidence type="ECO:0000313" key="7">
    <source>
        <dbReference type="EMBL" id="SED03063.1"/>
    </source>
</evidence>